<dbReference type="AlphaFoldDB" id="X1V385"/>
<evidence type="ECO:0000313" key="3">
    <source>
        <dbReference type="EMBL" id="GAJ24223.1"/>
    </source>
</evidence>
<dbReference type="InterPro" id="IPR002104">
    <property type="entry name" value="Integrase_catalytic"/>
</dbReference>
<comment type="caution">
    <text evidence="3">The sequence shown here is derived from an EMBL/GenBank/DDBJ whole genome shotgun (WGS) entry which is preliminary data.</text>
</comment>
<dbReference type="Pfam" id="PF00589">
    <property type="entry name" value="Phage_integrase"/>
    <property type="match status" value="1"/>
</dbReference>
<dbReference type="GO" id="GO:0006310">
    <property type="term" value="P:DNA recombination"/>
    <property type="evidence" value="ECO:0007669"/>
    <property type="project" value="UniProtKB-KW"/>
</dbReference>
<feature type="non-terminal residue" evidence="3">
    <location>
        <position position="64"/>
    </location>
</feature>
<feature type="domain" description="Tyr recombinase" evidence="2">
    <location>
        <begin position="18"/>
        <end position="64"/>
    </location>
</feature>
<reference evidence="3" key="1">
    <citation type="journal article" date="2014" name="Front. Microbiol.">
        <title>High frequency of phylogenetically diverse reductive dehalogenase-homologous genes in deep subseafloor sedimentary metagenomes.</title>
        <authorList>
            <person name="Kawai M."/>
            <person name="Futagami T."/>
            <person name="Toyoda A."/>
            <person name="Takaki Y."/>
            <person name="Nishi S."/>
            <person name="Hori S."/>
            <person name="Arai W."/>
            <person name="Tsubouchi T."/>
            <person name="Morono Y."/>
            <person name="Uchiyama I."/>
            <person name="Ito T."/>
            <person name="Fujiyama A."/>
            <person name="Inagaki F."/>
            <person name="Takami H."/>
        </authorList>
    </citation>
    <scope>NUCLEOTIDE SEQUENCE</scope>
    <source>
        <strain evidence="3">Expedition CK06-06</strain>
    </source>
</reference>
<dbReference type="GO" id="GO:0015074">
    <property type="term" value="P:DNA integration"/>
    <property type="evidence" value="ECO:0007669"/>
    <property type="project" value="InterPro"/>
</dbReference>
<dbReference type="InterPro" id="IPR011010">
    <property type="entry name" value="DNA_brk_join_enz"/>
</dbReference>
<accession>X1V385</accession>
<dbReference type="Gene3D" id="1.10.443.10">
    <property type="entry name" value="Intergrase catalytic core"/>
    <property type="match status" value="1"/>
</dbReference>
<dbReference type="SUPFAM" id="SSF56349">
    <property type="entry name" value="DNA breaking-rejoining enzymes"/>
    <property type="match status" value="1"/>
</dbReference>
<name>X1V385_9ZZZZ</name>
<dbReference type="EMBL" id="BARW01037362">
    <property type="protein sequence ID" value="GAJ24223.1"/>
    <property type="molecule type" value="Genomic_DNA"/>
</dbReference>
<proteinExistence type="predicted"/>
<dbReference type="PROSITE" id="PS51898">
    <property type="entry name" value="TYR_RECOMBINASE"/>
    <property type="match status" value="1"/>
</dbReference>
<sequence length="64" mass="7107">MTQALTPSPKMAITRAARVVAYLTPEEVYRIANAANQGRNGERDYLLIRVLFETGLRVSEALSL</sequence>
<organism evidence="3">
    <name type="scientific">marine sediment metagenome</name>
    <dbReference type="NCBI Taxonomy" id="412755"/>
    <lineage>
        <taxon>unclassified sequences</taxon>
        <taxon>metagenomes</taxon>
        <taxon>ecological metagenomes</taxon>
    </lineage>
</organism>
<keyword evidence="1" id="KW-0233">DNA recombination</keyword>
<protein>
    <recommendedName>
        <fullName evidence="2">Tyr recombinase domain-containing protein</fullName>
    </recommendedName>
</protein>
<evidence type="ECO:0000259" key="2">
    <source>
        <dbReference type="PROSITE" id="PS51898"/>
    </source>
</evidence>
<dbReference type="InterPro" id="IPR013762">
    <property type="entry name" value="Integrase-like_cat_sf"/>
</dbReference>
<gene>
    <name evidence="3" type="ORF">S12H4_57705</name>
</gene>
<evidence type="ECO:0000256" key="1">
    <source>
        <dbReference type="ARBA" id="ARBA00023172"/>
    </source>
</evidence>
<dbReference type="GO" id="GO:0003677">
    <property type="term" value="F:DNA binding"/>
    <property type="evidence" value="ECO:0007669"/>
    <property type="project" value="InterPro"/>
</dbReference>